<dbReference type="SUPFAM" id="SSF55729">
    <property type="entry name" value="Acyl-CoA N-acyltransferases (Nat)"/>
    <property type="match status" value="1"/>
</dbReference>
<accession>A0A2S7N4C7</accession>
<protein>
    <submittedName>
        <fullName evidence="2">GNAT family N-acetyltransferase</fullName>
    </submittedName>
</protein>
<keyword evidence="3" id="KW-1185">Reference proteome</keyword>
<reference evidence="2 3" key="1">
    <citation type="submission" date="2017-12" db="EMBL/GenBank/DDBJ databases">
        <title>Taxonomic description and draft genome of Pradoshia cofamensis Gen. nov., sp. nov., a thermotolerant bacillale isolated from anterior gut of earthworm Eisenia fetida.</title>
        <authorList>
            <person name="Saha T."/>
            <person name="Chakraborty R."/>
        </authorList>
    </citation>
    <scope>NUCLEOTIDE SEQUENCE [LARGE SCALE GENOMIC DNA]</scope>
    <source>
        <strain evidence="2 3">EAG3</strain>
    </source>
</reference>
<feature type="domain" description="N-acetyltransferase" evidence="1">
    <location>
        <begin position="1"/>
        <end position="110"/>
    </location>
</feature>
<dbReference type="AlphaFoldDB" id="A0A2S7N4C7"/>
<name>A0A2S7N4C7_9BACI</name>
<dbReference type="CDD" id="cd04301">
    <property type="entry name" value="NAT_SF"/>
    <property type="match status" value="1"/>
</dbReference>
<organism evidence="2 3">
    <name type="scientific">Pradoshia eiseniae</name>
    <dbReference type="NCBI Taxonomy" id="2064768"/>
    <lineage>
        <taxon>Bacteria</taxon>
        <taxon>Bacillati</taxon>
        <taxon>Bacillota</taxon>
        <taxon>Bacilli</taxon>
        <taxon>Bacillales</taxon>
        <taxon>Bacillaceae</taxon>
        <taxon>Pradoshia</taxon>
    </lineage>
</organism>
<dbReference type="PROSITE" id="PS51186">
    <property type="entry name" value="GNAT"/>
    <property type="match status" value="1"/>
</dbReference>
<evidence type="ECO:0000259" key="1">
    <source>
        <dbReference type="PROSITE" id="PS51186"/>
    </source>
</evidence>
<dbReference type="GO" id="GO:0016747">
    <property type="term" value="F:acyltransferase activity, transferring groups other than amino-acyl groups"/>
    <property type="evidence" value="ECO:0007669"/>
    <property type="project" value="InterPro"/>
</dbReference>
<evidence type="ECO:0000313" key="2">
    <source>
        <dbReference type="EMBL" id="PQD96820.1"/>
    </source>
</evidence>
<dbReference type="EMBL" id="PKOZ01000001">
    <property type="protein sequence ID" value="PQD96820.1"/>
    <property type="molecule type" value="Genomic_DNA"/>
</dbReference>
<dbReference type="Proteomes" id="UP000239663">
    <property type="component" value="Unassembled WGS sequence"/>
</dbReference>
<evidence type="ECO:0000313" key="3">
    <source>
        <dbReference type="Proteomes" id="UP000239663"/>
    </source>
</evidence>
<sequence length="110" mass="12463">MDSVYKDYRQIPNRKLFGCQKDSQLIGCIGGEQNSDTFIIRHIAVTQEKRGCGVGSSMIQFILNDPSIKTVIAETDKEAVSFYRKFGFHITSLGEKYPGVERFACQYTLK</sequence>
<keyword evidence="2" id="KW-0808">Transferase</keyword>
<dbReference type="InterPro" id="IPR000182">
    <property type="entry name" value="GNAT_dom"/>
</dbReference>
<comment type="caution">
    <text evidence="2">The sequence shown here is derived from an EMBL/GenBank/DDBJ whole genome shotgun (WGS) entry which is preliminary data.</text>
</comment>
<proteinExistence type="predicted"/>
<dbReference type="InterPro" id="IPR016181">
    <property type="entry name" value="Acyl_CoA_acyltransferase"/>
</dbReference>
<dbReference type="Gene3D" id="3.40.630.30">
    <property type="match status" value="1"/>
</dbReference>
<gene>
    <name evidence="2" type="ORF">CYL18_02720</name>
</gene>
<dbReference type="Pfam" id="PF13508">
    <property type="entry name" value="Acetyltransf_7"/>
    <property type="match status" value="1"/>
</dbReference>